<evidence type="ECO:0008006" key="2">
    <source>
        <dbReference type="Google" id="ProtNLM"/>
    </source>
</evidence>
<feature type="non-terminal residue" evidence="1">
    <location>
        <position position="52"/>
    </location>
</feature>
<name>A0A6S6TM40_9BACT</name>
<dbReference type="InterPro" id="IPR046348">
    <property type="entry name" value="SIS_dom_sf"/>
</dbReference>
<gene>
    <name evidence="1" type="ORF">HELGO_WM22817</name>
</gene>
<organism evidence="1">
    <name type="scientific">uncultured Sulfurovum sp</name>
    <dbReference type="NCBI Taxonomy" id="269237"/>
    <lineage>
        <taxon>Bacteria</taxon>
        <taxon>Pseudomonadati</taxon>
        <taxon>Campylobacterota</taxon>
        <taxon>Epsilonproteobacteria</taxon>
        <taxon>Campylobacterales</taxon>
        <taxon>Sulfurovaceae</taxon>
        <taxon>Sulfurovum</taxon>
        <taxon>environmental samples</taxon>
    </lineage>
</organism>
<proteinExistence type="predicted"/>
<accession>A0A6S6TM40</accession>
<reference evidence="1" key="1">
    <citation type="submission" date="2020-01" db="EMBL/GenBank/DDBJ databases">
        <authorList>
            <person name="Meier V. D."/>
            <person name="Meier V D."/>
        </authorList>
    </citation>
    <scope>NUCLEOTIDE SEQUENCE</scope>
    <source>
        <strain evidence="1">HLG_WM_MAG_02</strain>
    </source>
</reference>
<dbReference type="EMBL" id="CACVAZ010000171">
    <property type="protein sequence ID" value="CAA6823941.1"/>
    <property type="molecule type" value="Genomic_DNA"/>
</dbReference>
<dbReference type="Gene3D" id="3.40.50.10490">
    <property type="entry name" value="Glucose-6-phosphate isomerase like protein, domain 1"/>
    <property type="match status" value="1"/>
</dbReference>
<protein>
    <recommendedName>
        <fullName evidence="2">Arabinose-5-phosphate isomerase</fullName>
    </recommendedName>
</protein>
<dbReference type="AlphaFoldDB" id="A0A6S6TM40"/>
<dbReference type="SUPFAM" id="SSF53697">
    <property type="entry name" value="SIS domain"/>
    <property type="match status" value="1"/>
</dbReference>
<evidence type="ECO:0000313" key="1">
    <source>
        <dbReference type="EMBL" id="CAA6823941.1"/>
    </source>
</evidence>
<dbReference type="GO" id="GO:0097367">
    <property type="term" value="F:carbohydrate derivative binding"/>
    <property type="evidence" value="ECO:0007669"/>
    <property type="project" value="InterPro"/>
</dbReference>
<dbReference type="GO" id="GO:1901135">
    <property type="term" value="P:carbohydrate derivative metabolic process"/>
    <property type="evidence" value="ECO:0007669"/>
    <property type="project" value="InterPro"/>
</dbReference>
<sequence length="52" mass="5673">MLNTIEIAKNIFTLEAKAINNLSLLLTNDFNDAVQHILTSKGRLVISGMGKS</sequence>